<dbReference type="EMBL" id="WNME01000016">
    <property type="protein sequence ID" value="MUB65529.1"/>
    <property type="molecule type" value="Genomic_DNA"/>
</dbReference>
<evidence type="ECO:0000256" key="2">
    <source>
        <dbReference type="ARBA" id="ARBA00013064"/>
    </source>
</evidence>
<dbReference type="PANTHER" id="PTHR39181:SF1">
    <property type="entry name" value="TYROSINE-PROTEIN PHOSPHATASE YWQE"/>
    <property type="match status" value="1"/>
</dbReference>
<dbReference type="Pfam" id="PF19567">
    <property type="entry name" value="CpsB_CapC"/>
    <property type="match status" value="1"/>
</dbReference>
<dbReference type="GO" id="GO:0030145">
    <property type="term" value="F:manganese ion binding"/>
    <property type="evidence" value="ECO:0007669"/>
    <property type="project" value="InterPro"/>
</dbReference>
<evidence type="ECO:0000256" key="4">
    <source>
        <dbReference type="ARBA" id="ARBA00022912"/>
    </source>
</evidence>
<dbReference type="PANTHER" id="PTHR39181">
    <property type="entry name" value="TYROSINE-PROTEIN PHOSPHATASE YWQE"/>
    <property type="match status" value="1"/>
</dbReference>
<dbReference type="RefSeq" id="WP_138313453.1">
    <property type="nucleotide sequence ID" value="NZ_JADNLE010000009.1"/>
</dbReference>
<evidence type="ECO:0000313" key="7">
    <source>
        <dbReference type="Proteomes" id="UP000434223"/>
    </source>
</evidence>
<gene>
    <name evidence="6" type="ORF">GNE07_21130</name>
</gene>
<evidence type="ECO:0000256" key="5">
    <source>
        <dbReference type="ARBA" id="ARBA00051722"/>
    </source>
</evidence>
<accession>A0AAW9WM66</accession>
<name>A0AAW9WM66_9FIRM</name>
<dbReference type="AlphaFoldDB" id="A0AAW9WM66"/>
<proteinExistence type="inferred from homology"/>
<dbReference type="InterPro" id="IPR016195">
    <property type="entry name" value="Pol/histidinol_Pase-like"/>
</dbReference>
<dbReference type="EC" id="3.1.3.48" evidence="2"/>
<comment type="caution">
    <text evidence="6">The sequence shown here is derived from an EMBL/GenBank/DDBJ whole genome shotgun (WGS) entry which is preliminary data.</text>
</comment>
<keyword evidence="4" id="KW-0904">Protein phosphatase</keyword>
<protein>
    <recommendedName>
        <fullName evidence="2">protein-tyrosine-phosphatase</fullName>
        <ecNumber evidence="2">3.1.3.48</ecNumber>
    </recommendedName>
</protein>
<dbReference type="Gene3D" id="3.20.20.140">
    <property type="entry name" value="Metal-dependent hydrolases"/>
    <property type="match status" value="1"/>
</dbReference>
<organism evidence="6 7">
    <name type="scientific">Hungatella hathewayi</name>
    <dbReference type="NCBI Taxonomy" id="154046"/>
    <lineage>
        <taxon>Bacteria</taxon>
        <taxon>Bacillati</taxon>
        <taxon>Bacillota</taxon>
        <taxon>Clostridia</taxon>
        <taxon>Lachnospirales</taxon>
        <taxon>Lachnospiraceae</taxon>
        <taxon>Hungatella</taxon>
    </lineage>
</organism>
<dbReference type="Proteomes" id="UP000434223">
    <property type="component" value="Unassembled WGS sequence"/>
</dbReference>
<reference evidence="6 7" key="1">
    <citation type="submission" date="2019-09" db="EMBL/GenBank/DDBJ databases">
        <title>Draft genome sequencing of Hungatella hathewayi 123Y-2.</title>
        <authorList>
            <person name="Lv Q."/>
            <person name="Li S."/>
        </authorList>
    </citation>
    <scope>NUCLEOTIDE SEQUENCE [LARGE SCALE GENOMIC DNA]</scope>
    <source>
        <strain evidence="6 7">123Y-2</strain>
    </source>
</reference>
<dbReference type="SUPFAM" id="SSF89550">
    <property type="entry name" value="PHP domain-like"/>
    <property type="match status" value="1"/>
</dbReference>
<comment type="similarity">
    <text evidence="1">Belongs to the metallo-dependent hydrolases superfamily. CpsB/CapC family.</text>
</comment>
<sequence length="242" mass="27322">MDLFDIHCHLIPGVDDGSQTIEESLEAMKLEYEEGVRHIICTSHFSADCGPGYGAKLQEAFEQLKARLKETPYGGEMRLYLGNELMYSESLLECLDEGRARTMAGSHYILVEFLPSVRYEELYKGLRKLESGGYIPILAHMERYKCLYKEMDRLDELRDLGICLQVNSSSLFGGVFDTASAVVRKLCKSGRIHFLATDTHGTHYRKPQIKKAAAWMKDNCPEPVAKGILCGNPMAILEDKLF</sequence>
<keyword evidence="3" id="KW-0378">Hydrolase</keyword>
<comment type="catalytic activity">
    <reaction evidence="5">
        <text>O-phospho-L-tyrosyl-[protein] + H2O = L-tyrosyl-[protein] + phosphate</text>
        <dbReference type="Rhea" id="RHEA:10684"/>
        <dbReference type="Rhea" id="RHEA-COMP:10136"/>
        <dbReference type="Rhea" id="RHEA-COMP:20101"/>
        <dbReference type="ChEBI" id="CHEBI:15377"/>
        <dbReference type="ChEBI" id="CHEBI:43474"/>
        <dbReference type="ChEBI" id="CHEBI:46858"/>
        <dbReference type="ChEBI" id="CHEBI:61978"/>
        <dbReference type="EC" id="3.1.3.48"/>
    </reaction>
</comment>
<dbReference type="PIRSF" id="PIRSF016557">
    <property type="entry name" value="Caps_synth_CpsB"/>
    <property type="match status" value="1"/>
</dbReference>
<dbReference type="InterPro" id="IPR016667">
    <property type="entry name" value="Caps_polysacc_synth_CpsB/CapC"/>
</dbReference>
<dbReference type="GO" id="GO:0004725">
    <property type="term" value="F:protein tyrosine phosphatase activity"/>
    <property type="evidence" value="ECO:0007669"/>
    <property type="project" value="UniProtKB-EC"/>
</dbReference>
<evidence type="ECO:0000256" key="3">
    <source>
        <dbReference type="ARBA" id="ARBA00022801"/>
    </source>
</evidence>
<evidence type="ECO:0000313" key="6">
    <source>
        <dbReference type="EMBL" id="MUB65529.1"/>
    </source>
</evidence>
<evidence type="ECO:0000256" key="1">
    <source>
        <dbReference type="ARBA" id="ARBA00005750"/>
    </source>
</evidence>